<sequence>MRVADCDTTNGWKKFDVSCYKFFGETDTWKHAKNHCQNINFILVTNHSTEEDNFVSFLIPDDETGAWIGANDRSSDGSGRKNPPRVCKLVRSENDNDNDNDNDDDDDDDDDDNDDDDNDDDHDHEYDNDNDNDDDDDDDDDNDDDHDHDYDDDNDNDDDDDDDDNDDDDDDNDHDNDK</sequence>
<dbReference type="SUPFAM" id="SSF56436">
    <property type="entry name" value="C-type lectin-like"/>
    <property type="match status" value="1"/>
</dbReference>
<dbReference type="PROSITE" id="PS50041">
    <property type="entry name" value="C_TYPE_LECTIN_2"/>
    <property type="match status" value="1"/>
</dbReference>
<feature type="compositionally biased region" description="Acidic residues" evidence="1">
    <location>
        <begin position="128"/>
        <end position="178"/>
    </location>
</feature>
<keyword evidence="4" id="KW-1185">Reference proteome</keyword>
<dbReference type="Gene3D" id="3.10.100.10">
    <property type="entry name" value="Mannose-Binding Protein A, subunit A"/>
    <property type="match status" value="1"/>
</dbReference>
<comment type="caution">
    <text evidence="3">The sequence shown here is derived from an EMBL/GenBank/DDBJ whole genome shotgun (WGS) entry which is preliminary data.</text>
</comment>
<dbReference type="InterPro" id="IPR001304">
    <property type="entry name" value="C-type_lectin-like"/>
</dbReference>
<dbReference type="AlphaFoldDB" id="A0A2B4SQN5"/>
<proteinExistence type="predicted"/>
<dbReference type="Proteomes" id="UP000225706">
    <property type="component" value="Unassembled WGS sequence"/>
</dbReference>
<dbReference type="InterPro" id="IPR016186">
    <property type="entry name" value="C-type_lectin-like/link_sf"/>
</dbReference>
<accession>A0A2B4SQN5</accession>
<feature type="domain" description="C-type lectin" evidence="2">
    <location>
        <begin position="15"/>
        <end position="78"/>
    </location>
</feature>
<reference evidence="4" key="1">
    <citation type="journal article" date="2017" name="bioRxiv">
        <title>Comparative analysis of the genomes of Stylophora pistillata and Acropora digitifera provides evidence for extensive differences between species of corals.</title>
        <authorList>
            <person name="Voolstra C.R."/>
            <person name="Li Y."/>
            <person name="Liew Y.J."/>
            <person name="Baumgarten S."/>
            <person name="Zoccola D."/>
            <person name="Flot J.-F."/>
            <person name="Tambutte S."/>
            <person name="Allemand D."/>
            <person name="Aranda M."/>
        </authorList>
    </citation>
    <scope>NUCLEOTIDE SEQUENCE [LARGE SCALE GENOMIC DNA]</scope>
</reference>
<organism evidence="3 4">
    <name type="scientific">Stylophora pistillata</name>
    <name type="common">Smooth cauliflower coral</name>
    <dbReference type="NCBI Taxonomy" id="50429"/>
    <lineage>
        <taxon>Eukaryota</taxon>
        <taxon>Metazoa</taxon>
        <taxon>Cnidaria</taxon>
        <taxon>Anthozoa</taxon>
        <taxon>Hexacorallia</taxon>
        <taxon>Scleractinia</taxon>
        <taxon>Astrocoeniina</taxon>
        <taxon>Pocilloporidae</taxon>
        <taxon>Stylophora</taxon>
    </lineage>
</organism>
<evidence type="ECO:0000313" key="3">
    <source>
        <dbReference type="EMBL" id="PFX31419.1"/>
    </source>
</evidence>
<dbReference type="STRING" id="50429.A0A2B4SQN5"/>
<evidence type="ECO:0000256" key="1">
    <source>
        <dbReference type="SAM" id="MobiDB-lite"/>
    </source>
</evidence>
<gene>
    <name evidence="3" type="ORF">AWC38_SpisGene3772</name>
</gene>
<name>A0A2B4SQN5_STYPI</name>
<evidence type="ECO:0000313" key="4">
    <source>
        <dbReference type="Proteomes" id="UP000225706"/>
    </source>
</evidence>
<feature type="compositionally biased region" description="Acidic residues" evidence="1">
    <location>
        <begin position="95"/>
        <end position="120"/>
    </location>
</feature>
<evidence type="ECO:0000259" key="2">
    <source>
        <dbReference type="PROSITE" id="PS50041"/>
    </source>
</evidence>
<dbReference type="InterPro" id="IPR016187">
    <property type="entry name" value="CTDL_fold"/>
</dbReference>
<protein>
    <recommendedName>
        <fullName evidence="2">C-type lectin domain-containing protein</fullName>
    </recommendedName>
</protein>
<feature type="region of interest" description="Disordered" evidence="1">
    <location>
        <begin position="69"/>
        <end position="178"/>
    </location>
</feature>
<dbReference type="Pfam" id="PF00059">
    <property type="entry name" value="Lectin_C"/>
    <property type="match status" value="1"/>
</dbReference>
<dbReference type="EMBL" id="LSMT01000036">
    <property type="protein sequence ID" value="PFX31419.1"/>
    <property type="molecule type" value="Genomic_DNA"/>
</dbReference>